<comment type="subcellular location">
    <subcellularLocation>
        <location evidence="1">Membrane</location>
        <topology evidence="1">Multi-pass membrane protein</topology>
    </subcellularLocation>
</comment>
<feature type="transmembrane region" description="Helical" evidence="8">
    <location>
        <begin position="138"/>
        <end position="157"/>
    </location>
</feature>
<keyword evidence="3 7" id="KW-0813">Transport</keyword>
<evidence type="ECO:0000313" key="10">
    <source>
        <dbReference type="EMBL" id="QKX53222.1"/>
    </source>
</evidence>
<evidence type="ECO:0000256" key="2">
    <source>
        <dbReference type="ARBA" id="ARBA00010992"/>
    </source>
</evidence>
<dbReference type="Proteomes" id="UP000509510">
    <property type="component" value="Chromosome I"/>
</dbReference>
<feature type="transmembrane region" description="Helical" evidence="8">
    <location>
        <begin position="438"/>
        <end position="457"/>
    </location>
</feature>
<dbReference type="AlphaFoldDB" id="A0A7H8QI11"/>
<dbReference type="SUPFAM" id="SSF103473">
    <property type="entry name" value="MFS general substrate transporter"/>
    <property type="match status" value="1"/>
</dbReference>
<evidence type="ECO:0000256" key="6">
    <source>
        <dbReference type="ARBA" id="ARBA00023136"/>
    </source>
</evidence>
<dbReference type="InterPro" id="IPR005828">
    <property type="entry name" value="MFS_sugar_transport-like"/>
</dbReference>
<feature type="transmembrane region" description="Helical" evidence="8">
    <location>
        <begin position="407"/>
        <end position="426"/>
    </location>
</feature>
<feature type="transmembrane region" description="Helical" evidence="8">
    <location>
        <begin position="324"/>
        <end position="344"/>
    </location>
</feature>
<dbReference type="FunFam" id="1.20.1250.20:FF:000026">
    <property type="entry name" value="MFS quinate transporter QutD"/>
    <property type="match status" value="1"/>
</dbReference>
<dbReference type="PRINTS" id="PR00171">
    <property type="entry name" value="SUGRTRNSPORT"/>
</dbReference>
<feature type="transmembrane region" description="Helical" evidence="8">
    <location>
        <begin position="7"/>
        <end position="32"/>
    </location>
</feature>
<name>A0A7H8QI11_TALRU</name>
<dbReference type="PANTHER" id="PTHR48022">
    <property type="entry name" value="PLASTIDIC GLUCOSE TRANSPORTER 4"/>
    <property type="match status" value="1"/>
</dbReference>
<dbReference type="KEGG" id="trg:TRUGW13939_00298"/>
<dbReference type="GO" id="GO:0016020">
    <property type="term" value="C:membrane"/>
    <property type="evidence" value="ECO:0007669"/>
    <property type="project" value="UniProtKB-SubCell"/>
</dbReference>
<dbReference type="Gene3D" id="1.20.1250.20">
    <property type="entry name" value="MFS general substrate transporter like domains"/>
    <property type="match status" value="1"/>
</dbReference>
<feature type="transmembrane region" description="Helical" evidence="8">
    <location>
        <begin position="169"/>
        <end position="190"/>
    </location>
</feature>
<gene>
    <name evidence="10" type="ORF">TRUGW13939_00298</name>
</gene>
<proteinExistence type="inferred from homology"/>
<dbReference type="PANTHER" id="PTHR48022:SF7">
    <property type="entry name" value="MAJOR FACILITATOR SUPERFAMILY (MFS) PROFILE DOMAIN-CONTAINING PROTEIN-RELATED"/>
    <property type="match status" value="1"/>
</dbReference>
<dbReference type="InterPro" id="IPR036259">
    <property type="entry name" value="MFS_trans_sf"/>
</dbReference>
<organism evidence="10 11">
    <name type="scientific">Talaromyces rugulosus</name>
    <name type="common">Penicillium rugulosum</name>
    <dbReference type="NCBI Taxonomy" id="121627"/>
    <lineage>
        <taxon>Eukaryota</taxon>
        <taxon>Fungi</taxon>
        <taxon>Dikarya</taxon>
        <taxon>Ascomycota</taxon>
        <taxon>Pezizomycotina</taxon>
        <taxon>Eurotiomycetes</taxon>
        <taxon>Eurotiomycetidae</taxon>
        <taxon>Eurotiales</taxon>
        <taxon>Trichocomaceae</taxon>
        <taxon>Talaromyces</taxon>
        <taxon>Talaromyces sect. Islandici</taxon>
    </lineage>
</organism>
<dbReference type="PROSITE" id="PS50850">
    <property type="entry name" value="MFS"/>
    <property type="match status" value="1"/>
</dbReference>
<dbReference type="InterPro" id="IPR005829">
    <property type="entry name" value="Sugar_transporter_CS"/>
</dbReference>
<dbReference type="PROSITE" id="PS00217">
    <property type="entry name" value="SUGAR_TRANSPORT_2"/>
    <property type="match status" value="1"/>
</dbReference>
<sequence>MRFSWTIYLYGIAPCTGGLAFGYDTGSMSGILAMPQFLSYMNSPSNFLQGGITASIQAGAFAGSLLTGALLADRFGRKKTILIGSAIFTIGIIISTVANNVIALVAGRVINGLGNGCLAMMVPNYQSEISPREIRGRIISAQQCFINLGILIAFWIQYGTSHIDGQASWRIPIGLQMIPTIVLHVTMYFLPESPRWLVSQDRQSDALHVLARLHSKGDIENPYVRAELAEIVAKIQWEKSNPPPTYGSMLFGSDSRRTWLAIGVQFWQQVTGINVIMYYAVFLFQQAGLNDTSASLLANGLQGVVLNVFTWPDMYYMDTWGRRTPMILGGFGMGVAMMLIGVIMKTKGDPIYDPVTKKTNFHFADKNASNATIAFVYIYVMAFALSWACVAWVYPAELFSTNMRGRGTSFSSATNWFVNFWFALYIPTAMDKISWKLYIIFMALCYLMAVVIFLFYPESAGKTLEEMDFLFAKNRTAFVFLDKSATRIGAIFDRDMTHGEALTAFDSAKALDTEQGVHLEHARSSV</sequence>
<feature type="transmembrane region" description="Helical" evidence="8">
    <location>
        <begin position="259"/>
        <end position="281"/>
    </location>
</feature>
<dbReference type="GeneID" id="55987813"/>
<evidence type="ECO:0000256" key="7">
    <source>
        <dbReference type="RuleBase" id="RU003346"/>
    </source>
</evidence>
<accession>A0A7H8QI11</accession>
<dbReference type="InterPro" id="IPR020846">
    <property type="entry name" value="MFS_dom"/>
</dbReference>
<dbReference type="Pfam" id="PF00083">
    <property type="entry name" value="Sugar_tr"/>
    <property type="match status" value="1"/>
</dbReference>
<dbReference type="OrthoDB" id="6612291at2759"/>
<feature type="transmembrane region" description="Helical" evidence="8">
    <location>
        <begin position="374"/>
        <end position="395"/>
    </location>
</feature>
<feature type="transmembrane region" description="Helical" evidence="8">
    <location>
        <begin position="81"/>
        <end position="103"/>
    </location>
</feature>
<evidence type="ECO:0000256" key="8">
    <source>
        <dbReference type="SAM" id="Phobius"/>
    </source>
</evidence>
<evidence type="ECO:0000256" key="1">
    <source>
        <dbReference type="ARBA" id="ARBA00004141"/>
    </source>
</evidence>
<evidence type="ECO:0000256" key="3">
    <source>
        <dbReference type="ARBA" id="ARBA00022448"/>
    </source>
</evidence>
<keyword evidence="4 8" id="KW-0812">Transmembrane</keyword>
<evidence type="ECO:0000313" key="11">
    <source>
        <dbReference type="Proteomes" id="UP000509510"/>
    </source>
</evidence>
<keyword evidence="5 8" id="KW-1133">Transmembrane helix</keyword>
<keyword evidence="6 8" id="KW-0472">Membrane</keyword>
<dbReference type="InterPro" id="IPR003663">
    <property type="entry name" value="Sugar/inositol_transpt"/>
</dbReference>
<dbReference type="EMBL" id="CP055898">
    <property type="protein sequence ID" value="QKX53222.1"/>
    <property type="molecule type" value="Genomic_DNA"/>
</dbReference>
<reference evidence="11" key="1">
    <citation type="submission" date="2020-06" db="EMBL/GenBank/DDBJ databases">
        <title>A chromosome-scale genome assembly of Talaromyces rugulosus W13939.</title>
        <authorList>
            <person name="Wang B."/>
            <person name="Guo L."/>
            <person name="Ye K."/>
            <person name="Wang L."/>
        </authorList>
    </citation>
    <scope>NUCLEOTIDE SEQUENCE [LARGE SCALE GENOMIC DNA]</scope>
    <source>
        <strain evidence="11">W13939</strain>
    </source>
</reference>
<evidence type="ECO:0000259" key="9">
    <source>
        <dbReference type="PROSITE" id="PS50850"/>
    </source>
</evidence>
<feature type="transmembrane region" description="Helical" evidence="8">
    <location>
        <begin position="52"/>
        <end position="72"/>
    </location>
</feature>
<feature type="domain" description="Major facilitator superfamily (MFS) profile" evidence="9">
    <location>
        <begin position="10"/>
        <end position="460"/>
    </location>
</feature>
<dbReference type="NCBIfam" id="TIGR00879">
    <property type="entry name" value="SP"/>
    <property type="match status" value="1"/>
</dbReference>
<evidence type="ECO:0000256" key="5">
    <source>
        <dbReference type="ARBA" id="ARBA00022989"/>
    </source>
</evidence>
<comment type="similarity">
    <text evidence="2 7">Belongs to the major facilitator superfamily. Sugar transporter (TC 2.A.1.1) family.</text>
</comment>
<dbReference type="CDD" id="cd17356">
    <property type="entry name" value="MFS_HXT"/>
    <property type="match status" value="1"/>
</dbReference>
<evidence type="ECO:0000256" key="4">
    <source>
        <dbReference type="ARBA" id="ARBA00022692"/>
    </source>
</evidence>
<dbReference type="PROSITE" id="PS00216">
    <property type="entry name" value="SUGAR_TRANSPORT_1"/>
    <property type="match status" value="1"/>
</dbReference>
<keyword evidence="11" id="KW-1185">Reference proteome</keyword>
<protein>
    <recommendedName>
        <fullName evidence="9">Major facilitator superfamily (MFS) profile domain-containing protein</fullName>
    </recommendedName>
</protein>
<dbReference type="RefSeq" id="XP_035339401.1">
    <property type="nucleotide sequence ID" value="XM_035483508.1"/>
</dbReference>
<dbReference type="GO" id="GO:0005351">
    <property type="term" value="F:carbohydrate:proton symporter activity"/>
    <property type="evidence" value="ECO:0007669"/>
    <property type="project" value="TreeGrafter"/>
</dbReference>
<dbReference type="InterPro" id="IPR050360">
    <property type="entry name" value="MFS_Sugar_Transporters"/>
</dbReference>